<dbReference type="CDD" id="cd06579">
    <property type="entry name" value="TM_PBP1_transp_AraH_like"/>
    <property type="match status" value="1"/>
</dbReference>
<evidence type="ECO:0000256" key="4">
    <source>
        <dbReference type="ARBA" id="ARBA00022989"/>
    </source>
</evidence>
<proteinExistence type="predicted"/>
<evidence type="ECO:0000256" key="3">
    <source>
        <dbReference type="ARBA" id="ARBA00022692"/>
    </source>
</evidence>
<protein>
    <submittedName>
        <fullName evidence="7">Ribose ABC transporter permease</fullName>
    </submittedName>
</protein>
<keyword evidence="5 6" id="KW-0472">Membrane</keyword>
<dbReference type="RefSeq" id="WP_061166353.1">
    <property type="nucleotide sequence ID" value="NZ_FCOA02000002.1"/>
</dbReference>
<keyword evidence="8" id="KW-1185">Reference proteome</keyword>
<name>A0A157ZLE5_9BURK</name>
<feature type="transmembrane region" description="Helical" evidence="6">
    <location>
        <begin position="18"/>
        <end position="35"/>
    </location>
</feature>
<comment type="caution">
    <text evidence="7">The sequence shown here is derived from an EMBL/GenBank/DDBJ whole genome shotgun (WGS) entry which is preliminary data.</text>
</comment>
<dbReference type="STRING" id="1777140.AWB79_01104"/>
<evidence type="ECO:0000256" key="5">
    <source>
        <dbReference type="ARBA" id="ARBA00023136"/>
    </source>
</evidence>
<accession>A0A157ZLE5</accession>
<feature type="transmembrane region" description="Helical" evidence="6">
    <location>
        <begin position="166"/>
        <end position="187"/>
    </location>
</feature>
<feature type="transmembrane region" description="Helical" evidence="6">
    <location>
        <begin position="214"/>
        <end position="238"/>
    </location>
</feature>
<feature type="transmembrane region" description="Helical" evidence="6">
    <location>
        <begin position="275"/>
        <end position="295"/>
    </location>
</feature>
<feature type="transmembrane region" description="Helical" evidence="6">
    <location>
        <begin position="41"/>
        <end position="60"/>
    </location>
</feature>
<sequence>MNQQISRKLADWCARNRWAWAALAVVLLWIALSLVTRNFSISSLSGVAVSSSFLALCALGQMAVVTTGRGNIDLSIASVMTLSAYLALIVMGGSDARLVPGIAATLGLGLAVGAVNAGLVVLCRIPSIIATLASGYILATATLLANRAIPGFRVAPAIHYIATGRIGAMPVIVLVAIVVTALFSLTLKYTAYGRMLSAVGQNVRAARLAGVRTSWVTASAFFTSSVLASVAGLLLGGYVGGAFLEMGQPYLLQSLGAVVLGGTLIFGGSATPLGTLIGSMLLVLVVTTMQIAGLPPGMQDVVQGVVIITVLALAGGGAVRRTIKKARAVAPNAA</sequence>
<feature type="transmembrane region" description="Helical" evidence="6">
    <location>
        <begin position="72"/>
        <end position="92"/>
    </location>
</feature>
<evidence type="ECO:0000256" key="6">
    <source>
        <dbReference type="SAM" id="Phobius"/>
    </source>
</evidence>
<feature type="transmembrane region" description="Helical" evidence="6">
    <location>
        <begin position="250"/>
        <end position="268"/>
    </location>
</feature>
<dbReference type="Proteomes" id="UP000054851">
    <property type="component" value="Unassembled WGS sequence"/>
</dbReference>
<dbReference type="PANTHER" id="PTHR32196">
    <property type="entry name" value="ABC TRANSPORTER PERMEASE PROTEIN YPHD-RELATED-RELATED"/>
    <property type="match status" value="1"/>
</dbReference>
<keyword evidence="3 6" id="KW-0812">Transmembrane</keyword>
<evidence type="ECO:0000313" key="7">
    <source>
        <dbReference type="EMBL" id="SAK46301.1"/>
    </source>
</evidence>
<keyword evidence="4 6" id="KW-1133">Transmembrane helix</keyword>
<dbReference type="GO" id="GO:0005886">
    <property type="term" value="C:plasma membrane"/>
    <property type="evidence" value="ECO:0007669"/>
    <property type="project" value="UniProtKB-SubCell"/>
</dbReference>
<evidence type="ECO:0000256" key="2">
    <source>
        <dbReference type="ARBA" id="ARBA00022475"/>
    </source>
</evidence>
<gene>
    <name evidence="7" type="ORF">AWB79_01104</name>
</gene>
<evidence type="ECO:0000256" key="1">
    <source>
        <dbReference type="ARBA" id="ARBA00004651"/>
    </source>
</evidence>
<feature type="transmembrane region" description="Helical" evidence="6">
    <location>
        <begin position="301"/>
        <end position="319"/>
    </location>
</feature>
<comment type="subcellular location">
    <subcellularLocation>
        <location evidence="1">Cell membrane</location>
        <topology evidence="1">Multi-pass membrane protein</topology>
    </subcellularLocation>
</comment>
<dbReference type="EMBL" id="FCOA02000002">
    <property type="protein sequence ID" value="SAK46301.1"/>
    <property type="molecule type" value="Genomic_DNA"/>
</dbReference>
<keyword evidence="2" id="KW-1003">Cell membrane</keyword>
<dbReference type="Pfam" id="PF02653">
    <property type="entry name" value="BPD_transp_2"/>
    <property type="match status" value="1"/>
</dbReference>
<evidence type="ECO:0000313" key="8">
    <source>
        <dbReference type="Proteomes" id="UP000054851"/>
    </source>
</evidence>
<dbReference type="AlphaFoldDB" id="A0A157ZLE5"/>
<dbReference type="OrthoDB" id="5422926at2"/>
<feature type="transmembrane region" description="Helical" evidence="6">
    <location>
        <begin position="128"/>
        <end position="146"/>
    </location>
</feature>
<reference evidence="7" key="1">
    <citation type="submission" date="2016-01" db="EMBL/GenBank/DDBJ databases">
        <authorList>
            <person name="Peeters C."/>
        </authorList>
    </citation>
    <scope>NUCLEOTIDE SEQUENCE</scope>
    <source>
        <strain evidence="7">LMG 29322</strain>
    </source>
</reference>
<feature type="transmembrane region" description="Helical" evidence="6">
    <location>
        <begin position="98"/>
        <end position="121"/>
    </location>
</feature>
<organism evidence="7 8">
    <name type="scientific">Caballeronia hypogeia</name>
    <dbReference type="NCBI Taxonomy" id="1777140"/>
    <lineage>
        <taxon>Bacteria</taxon>
        <taxon>Pseudomonadati</taxon>
        <taxon>Pseudomonadota</taxon>
        <taxon>Betaproteobacteria</taxon>
        <taxon>Burkholderiales</taxon>
        <taxon>Burkholderiaceae</taxon>
        <taxon>Caballeronia</taxon>
    </lineage>
</organism>
<dbReference type="InterPro" id="IPR001851">
    <property type="entry name" value="ABC_transp_permease"/>
</dbReference>
<dbReference type="GO" id="GO:0022857">
    <property type="term" value="F:transmembrane transporter activity"/>
    <property type="evidence" value="ECO:0007669"/>
    <property type="project" value="InterPro"/>
</dbReference>